<protein>
    <recommendedName>
        <fullName evidence="4">Peptidase M12B domain-containing protein</fullName>
    </recommendedName>
</protein>
<evidence type="ECO:0000256" key="1">
    <source>
        <dbReference type="ARBA" id="ARBA00022729"/>
    </source>
</evidence>
<evidence type="ECO:0000313" key="3">
    <source>
        <dbReference type="Proteomes" id="UP001501727"/>
    </source>
</evidence>
<proteinExistence type="predicted"/>
<dbReference type="Gene3D" id="3.40.390.10">
    <property type="entry name" value="Collagenase (Catalytic Domain)"/>
    <property type="match status" value="1"/>
</dbReference>
<dbReference type="PROSITE" id="PS51257">
    <property type="entry name" value="PROKAR_LIPOPROTEIN"/>
    <property type="match status" value="1"/>
</dbReference>
<dbReference type="PANTHER" id="PTHR46580:SF2">
    <property type="entry name" value="MAM DOMAIN-CONTAINING PROTEIN"/>
    <property type="match status" value="1"/>
</dbReference>
<dbReference type="Pfam" id="PF13583">
    <property type="entry name" value="Reprolysin_4"/>
    <property type="match status" value="1"/>
</dbReference>
<dbReference type="EMBL" id="BAAAZU010000030">
    <property type="protein sequence ID" value="GAA3931484.1"/>
    <property type="molecule type" value="Genomic_DNA"/>
</dbReference>
<keyword evidence="1" id="KW-0732">Signal</keyword>
<dbReference type="SUPFAM" id="SSF69318">
    <property type="entry name" value="Integrin alpha N-terminal domain"/>
    <property type="match status" value="1"/>
</dbReference>
<dbReference type="Pfam" id="PF13517">
    <property type="entry name" value="FG-GAP_3"/>
    <property type="match status" value="2"/>
</dbReference>
<dbReference type="RefSeq" id="WP_344760468.1">
    <property type="nucleotide sequence ID" value="NZ_BAAAZU010000030.1"/>
</dbReference>
<gene>
    <name evidence="2" type="ORF">GCM10022229_26260</name>
</gene>
<keyword evidence="3" id="KW-1185">Reference proteome</keyword>
<dbReference type="Proteomes" id="UP001501727">
    <property type="component" value="Unassembled WGS sequence"/>
</dbReference>
<dbReference type="Gene3D" id="2.130.10.130">
    <property type="entry name" value="Integrin alpha, N-terminal"/>
    <property type="match status" value="1"/>
</dbReference>
<organism evidence="2 3">
    <name type="scientific">Luteimonas lutimaris</name>
    <dbReference type="NCBI Taxonomy" id="698645"/>
    <lineage>
        <taxon>Bacteria</taxon>
        <taxon>Pseudomonadati</taxon>
        <taxon>Pseudomonadota</taxon>
        <taxon>Gammaproteobacteria</taxon>
        <taxon>Lysobacterales</taxon>
        <taxon>Lysobacteraceae</taxon>
        <taxon>Luteimonas</taxon>
    </lineage>
</organism>
<comment type="caution">
    <text evidence="2">The sequence shown here is derived from an EMBL/GenBank/DDBJ whole genome shotgun (WGS) entry which is preliminary data.</text>
</comment>
<dbReference type="InterPro" id="IPR013517">
    <property type="entry name" value="FG-GAP"/>
</dbReference>
<dbReference type="InterPro" id="IPR028994">
    <property type="entry name" value="Integrin_alpha_N"/>
</dbReference>
<name>A0ABP7MYP1_9GAMM</name>
<evidence type="ECO:0000313" key="2">
    <source>
        <dbReference type="EMBL" id="GAA3931484.1"/>
    </source>
</evidence>
<accession>A0ABP7MYP1</accession>
<sequence length="778" mass="83217">MRNYLTAGIVLGLLAGCSSDQDPATAKAGATVADSALMAHAGAAFTSRAPMSGVASLPDRGELLAYEKSRPATHSGAYSAYPVAISEAHALNAMRTGEMVINTPDGEPIRLTYERHEEGKDGNWTWIGRNAEGASAVITFGEKAVFGVIPQGATDSLSLRTSAGQPWLVQTDRSKLAGMNGMPRRDAGDQLLPPAMAGAMAARTASATTALSAPVMANASASAAVVDVLLGYTPGFVTGIGSESGAVTRLVNMAAIANDAYANSGVNMRIRLVKTLKVNYADDTDNSDALQKLTGYEAGEDGGPIDVDPAFKELREMRDEVGADLVSLVRAFRTPQNNGCGIAWLIGSEQSGISAQDEPFGYSVVSDGNDKDEDDGYTYGCSQETLAHELGHNMGQAHNEEDSKDDDGNLSYGLHEYSFGYRESSSTGFYTVMSYPHEDGNQTGIRYFANPAIKYDGRPTGVANKSDNARSMNQSMPVVAQFRETVIPAGFVRNDVDGNGKSDLVFRNRRNGANAIWLSADYATQQPMTTVTSQAWKVVGNGDFDGDGQADILWRNSTTGANAIWKSGNYDTQQDIDNVTDKSWIVAGVGDFDGDGKSDILWRKTSNGANTIWRSGDSASQMSTTTVSLSWMVAGVGDFDGDGFDDILWYTRAGGKSTIWKRGNSGNRQSVTSVSDKNWEIVGIGNFNGDSSSDMLWRHRITGKTTIWKSANSSSQQAVGVVNLDWSPVAIGDYDGDGRSDIFWRNSKNGRNVYWKGGNPATQQSVTAITNLDWEVQD</sequence>
<dbReference type="PANTHER" id="PTHR46580">
    <property type="entry name" value="SENSOR KINASE-RELATED"/>
    <property type="match status" value="1"/>
</dbReference>
<dbReference type="SUPFAM" id="SSF55486">
    <property type="entry name" value="Metalloproteases ('zincins'), catalytic domain"/>
    <property type="match status" value="1"/>
</dbReference>
<reference evidence="3" key="1">
    <citation type="journal article" date="2019" name="Int. J. Syst. Evol. Microbiol.">
        <title>The Global Catalogue of Microorganisms (GCM) 10K type strain sequencing project: providing services to taxonomists for standard genome sequencing and annotation.</title>
        <authorList>
            <consortium name="The Broad Institute Genomics Platform"/>
            <consortium name="The Broad Institute Genome Sequencing Center for Infectious Disease"/>
            <person name="Wu L."/>
            <person name="Ma J."/>
        </authorList>
    </citation>
    <scope>NUCLEOTIDE SEQUENCE [LARGE SCALE GENOMIC DNA]</scope>
    <source>
        <strain evidence="3">JCM 16916</strain>
    </source>
</reference>
<evidence type="ECO:0008006" key="4">
    <source>
        <dbReference type="Google" id="ProtNLM"/>
    </source>
</evidence>
<dbReference type="InterPro" id="IPR024079">
    <property type="entry name" value="MetalloPept_cat_dom_sf"/>
</dbReference>